<evidence type="ECO:0000256" key="6">
    <source>
        <dbReference type="ARBA" id="ARBA00022660"/>
    </source>
</evidence>
<dbReference type="AlphaFoldDB" id="E2DHW1"/>
<sequence>MVVLWLLSMFLVLMVVLQRELVVSALMLMSFYLALYLCVVPDKVWMLHGVMVWDFLSLSMSLLGVFVVAMGVLSTKVSVRNKLFLLVNMFLCMVVVMAFSVSSFFLFFFFLSATLIPLILMIVGWGLQPERLQAGVYMLIYTVVGSLFFLLGVCFMYFNSMSDCMISLSSSCVKNMWSFWWVFLFGFLVKMPSYPFHLWLLKAHVEAPVAGSMVLAGVILKFGGYGMIRLFSVINVCYYDSLFCLIVVVSLLGGFYSSVVCVRQTDLKRLVAYSSVSHMSMVILGCFSNSFLGLEGVIWLMLGHGLCSSGLFMLVSVVYSSSESRVLLLNKGGLVKAPCLAMVSFLLCVSNMAAPPSLNLLAEICLYICISSMYYYMVLFFAMVSFFSAAYSLYLYTSCFHGSLSGGLFSVLGVSHSDTIVLMCHWIPLNMLVIVGMLY</sequence>
<dbReference type="PANTHER" id="PTHR43507:SF20">
    <property type="entry name" value="NADH-UBIQUINONE OXIDOREDUCTASE CHAIN 4"/>
    <property type="match status" value="1"/>
</dbReference>
<evidence type="ECO:0000256" key="3">
    <source>
        <dbReference type="ARBA" id="ARBA00012944"/>
    </source>
</evidence>
<dbReference type="GO" id="GO:0031966">
    <property type="term" value="C:mitochondrial membrane"/>
    <property type="evidence" value="ECO:0007669"/>
    <property type="project" value="UniProtKB-SubCell"/>
</dbReference>
<evidence type="ECO:0000313" key="18">
    <source>
        <dbReference type="EMBL" id="ACY00222.1"/>
    </source>
</evidence>
<name>E2DHW1_ARCSE</name>
<evidence type="ECO:0000259" key="17">
    <source>
        <dbReference type="Pfam" id="PF00361"/>
    </source>
</evidence>
<feature type="transmembrane region" description="Helical" evidence="16">
    <location>
        <begin position="238"/>
        <end position="258"/>
    </location>
</feature>
<comment type="catalytic activity">
    <reaction evidence="15 16">
        <text>a ubiquinone + NADH + 5 H(+)(in) = a ubiquinol + NAD(+) + 4 H(+)(out)</text>
        <dbReference type="Rhea" id="RHEA:29091"/>
        <dbReference type="Rhea" id="RHEA-COMP:9565"/>
        <dbReference type="Rhea" id="RHEA-COMP:9566"/>
        <dbReference type="ChEBI" id="CHEBI:15378"/>
        <dbReference type="ChEBI" id="CHEBI:16389"/>
        <dbReference type="ChEBI" id="CHEBI:17976"/>
        <dbReference type="ChEBI" id="CHEBI:57540"/>
        <dbReference type="ChEBI" id="CHEBI:57945"/>
        <dbReference type="EC" id="7.1.1.2"/>
    </reaction>
</comment>
<evidence type="ECO:0000256" key="8">
    <source>
        <dbReference type="ARBA" id="ARBA00022967"/>
    </source>
</evidence>
<dbReference type="GO" id="GO:0015990">
    <property type="term" value="P:electron transport coupled proton transport"/>
    <property type="evidence" value="ECO:0007669"/>
    <property type="project" value="TreeGrafter"/>
</dbReference>
<gene>
    <name evidence="18" type="primary">ND4</name>
</gene>
<evidence type="ECO:0000256" key="9">
    <source>
        <dbReference type="ARBA" id="ARBA00022982"/>
    </source>
</evidence>
<keyword evidence="11 16" id="KW-0520">NAD</keyword>
<keyword evidence="10 16" id="KW-1133">Transmembrane helix</keyword>
<keyword evidence="5 16" id="KW-0813">Transport</keyword>
<feature type="transmembrane region" description="Helical" evidence="16">
    <location>
        <begin position="178"/>
        <end position="201"/>
    </location>
</feature>
<keyword evidence="13 16" id="KW-0496">Mitochondrion</keyword>
<comment type="function">
    <text evidence="16">Core subunit of the mitochondrial membrane respiratory chain NADH dehydrogenase (Complex I) which catalyzes electron transfer from NADH through the respiratory chain, using ubiquinone as an electron acceptor. Essential for the catalytic activity and assembly of complex I.</text>
</comment>
<keyword evidence="8" id="KW-1278">Translocase</keyword>
<keyword evidence="14 16" id="KW-0472">Membrane</keyword>
<dbReference type="GO" id="GO:0048039">
    <property type="term" value="F:ubiquinone binding"/>
    <property type="evidence" value="ECO:0007669"/>
    <property type="project" value="TreeGrafter"/>
</dbReference>
<evidence type="ECO:0000256" key="12">
    <source>
        <dbReference type="ARBA" id="ARBA00023075"/>
    </source>
</evidence>
<keyword evidence="9 16" id="KW-0249">Electron transport</keyword>
<evidence type="ECO:0000256" key="15">
    <source>
        <dbReference type="ARBA" id="ARBA00049551"/>
    </source>
</evidence>
<proteinExistence type="inferred from homology"/>
<evidence type="ECO:0000256" key="11">
    <source>
        <dbReference type="ARBA" id="ARBA00023027"/>
    </source>
</evidence>
<evidence type="ECO:0000256" key="16">
    <source>
        <dbReference type="RuleBase" id="RU003297"/>
    </source>
</evidence>
<geneLocation type="mitochondrion" evidence="18"/>
<dbReference type="GO" id="GO:0042773">
    <property type="term" value="P:ATP synthesis coupled electron transport"/>
    <property type="evidence" value="ECO:0007669"/>
    <property type="project" value="InterPro"/>
</dbReference>
<dbReference type="EMBL" id="GU001953">
    <property type="protein sequence ID" value="ACY00222.1"/>
    <property type="molecule type" value="Genomic_DNA"/>
</dbReference>
<keyword evidence="12 16" id="KW-0830">Ubiquinone</keyword>
<dbReference type="EC" id="7.1.1.2" evidence="3 16"/>
<comment type="similarity">
    <text evidence="2 16">Belongs to the complex I subunit 4 family.</text>
</comment>
<protein>
    <recommendedName>
        <fullName evidence="4 16">NADH-ubiquinone oxidoreductase chain 4</fullName>
        <ecNumber evidence="3 16">7.1.1.2</ecNumber>
    </recommendedName>
</protein>
<feature type="transmembrane region" description="Helical" evidence="16">
    <location>
        <begin position="420"/>
        <end position="438"/>
    </location>
</feature>
<feature type="transmembrane region" description="Helical" evidence="16">
    <location>
        <begin position="213"/>
        <end position="232"/>
    </location>
</feature>
<comment type="subcellular location">
    <subcellularLocation>
        <location evidence="1 16">Mitochondrion membrane</location>
        <topology evidence="1 16">Multi-pass membrane protein</topology>
    </subcellularLocation>
</comment>
<feature type="transmembrane region" description="Helical" evidence="16">
    <location>
        <begin position="50"/>
        <end position="71"/>
    </location>
</feature>
<dbReference type="InterPro" id="IPR001750">
    <property type="entry name" value="ND/Mrp_TM"/>
</dbReference>
<dbReference type="Pfam" id="PF00361">
    <property type="entry name" value="Proton_antipo_M"/>
    <property type="match status" value="1"/>
</dbReference>
<dbReference type="GO" id="GO:0008137">
    <property type="term" value="F:NADH dehydrogenase (ubiquinone) activity"/>
    <property type="evidence" value="ECO:0007669"/>
    <property type="project" value="UniProtKB-UniRule"/>
</dbReference>
<feature type="transmembrane region" description="Helical" evidence="16">
    <location>
        <begin position="333"/>
        <end position="354"/>
    </location>
</feature>
<feature type="transmembrane region" description="Helical" evidence="16">
    <location>
        <begin position="360"/>
        <end position="381"/>
    </location>
</feature>
<feature type="transmembrane region" description="Helical" evidence="16">
    <location>
        <begin position="393"/>
        <end position="414"/>
    </location>
</feature>
<evidence type="ECO:0000256" key="2">
    <source>
        <dbReference type="ARBA" id="ARBA00009025"/>
    </source>
</evidence>
<feature type="transmembrane region" description="Helical" evidence="16">
    <location>
        <begin position="139"/>
        <end position="158"/>
    </location>
</feature>
<evidence type="ECO:0000256" key="10">
    <source>
        <dbReference type="ARBA" id="ARBA00022989"/>
    </source>
</evidence>
<feature type="transmembrane region" description="Helical" evidence="16">
    <location>
        <begin position="83"/>
        <end position="101"/>
    </location>
</feature>
<evidence type="ECO:0000256" key="5">
    <source>
        <dbReference type="ARBA" id="ARBA00022448"/>
    </source>
</evidence>
<feature type="transmembrane region" description="Helical" evidence="16">
    <location>
        <begin position="107"/>
        <end position="127"/>
    </location>
</feature>
<evidence type="ECO:0000256" key="13">
    <source>
        <dbReference type="ARBA" id="ARBA00023128"/>
    </source>
</evidence>
<evidence type="ECO:0000256" key="7">
    <source>
        <dbReference type="ARBA" id="ARBA00022692"/>
    </source>
</evidence>
<dbReference type="GO" id="GO:0003954">
    <property type="term" value="F:NADH dehydrogenase activity"/>
    <property type="evidence" value="ECO:0007669"/>
    <property type="project" value="TreeGrafter"/>
</dbReference>
<keyword evidence="7 16" id="KW-0812">Transmembrane</keyword>
<feature type="transmembrane region" description="Helical" evidence="16">
    <location>
        <begin position="298"/>
        <end position="321"/>
    </location>
</feature>
<dbReference type="PANTHER" id="PTHR43507">
    <property type="entry name" value="NADH-UBIQUINONE OXIDOREDUCTASE CHAIN 4"/>
    <property type="match status" value="1"/>
</dbReference>
<evidence type="ECO:0000256" key="1">
    <source>
        <dbReference type="ARBA" id="ARBA00004225"/>
    </source>
</evidence>
<reference evidence="18" key="1">
    <citation type="journal article" date="2011" name="BMC Genomics">
        <title>Mitochondrial genomes and Doubly Uniparental Inheritance: new insights from Musculista senhousia sex-linked mitochondrial DNAs (Bivalvia Mytilidae).</title>
        <authorList>
            <person name="Passamonti M."/>
            <person name="Ricci A."/>
            <person name="Milani L."/>
            <person name="Ghiselli F."/>
        </authorList>
    </citation>
    <scope>NUCLEOTIDE SEQUENCE</scope>
</reference>
<dbReference type="PRINTS" id="PR01437">
    <property type="entry name" value="NUOXDRDTASE4"/>
</dbReference>
<feature type="domain" description="NADH:quinone oxidoreductase/Mrp antiporter transmembrane" evidence="17">
    <location>
        <begin position="103"/>
        <end position="387"/>
    </location>
</feature>
<evidence type="ECO:0000256" key="4">
    <source>
        <dbReference type="ARBA" id="ARBA00021006"/>
    </source>
</evidence>
<dbReference type="InterPro" id="IPR003918">
    <property type="entry name" value="NADH_UbQ_OxRdtase"/>
</dbReference>
<keyword evidence="6 16" id="KW-0679">Respiratory chain</keyword>
<evidence type="ECO:0000256" key="14">
    <source>
        <dbReference type="ARBA" id="ARBA00023136"/>
    </source>
</evidence>
<accession>E2DHW1</accession>
<feature type="transmembrane region" description="Helical" evidence="16">
    <location>
        <begin position="270"/>
        <end position="292"/>
    </location>
</feature>
<organism evidence="18">
    <name type="scientific">Arcuatula senhousia</name>
    <name type="common">Asian date mussel</name>
    <name type="synonym">Musculista senhousia</name>
    <dbReference type="NCBI Taxonomy" id="1954227"/>
    <lineage>
        <taxon>Eukaryota</taxon>
        <taxon>Metazoa</taxon>
        <taxon>Spiralia</taxon>
        <taxon>Lophotrochozoa</taxon>
        <taxon>Mollusca</taxon>
        <taxon>Bivalvia</taxon>
        <taxon>Autobranchia</taxon>
        <taxon>Pteriomorphia</taxon>
        <taxon>Mytilida</taxon>
        <taxon>Mytiloidea</taxon>
        <taxon>Mytilidae</taxon>
        <taxon>Arcuatulinae</taxon>
        <taxon>Arcuatula</taxon>
    </lineage>
</organism>